<name>A0A3S5CDE0_9PLAT</name>
<comment type="caution">
    <text evidence="1">The sequence shown here is derived from an EMBL/GenBank/DDBJ whole genome shotgun (WGS) entry which is preliminary data.</text>
</comment>
<reference evidence="1" key="1">
    <citation type="submission" date="2018-11" db="EMBL/GenBank/DDBJ databases">
        <authorList>
            <consortium name="Pathogen Informatics"/>
        </authorList>
    </citation>
    <scope>NUCLEOTIDE SEQUENCE</scope>
</reference>
<keyword evidence="2" id="KW-1185">Reference proteome</keyword>
<evidence type="ECO:0000313" key="2">
    <source>
        <dbReference type="Proteomes" id="UP000784294"/>
    </source>
</evidence>
<dbReference type="EMBL" id="CAAALY010013076">
    <property type="protein sequence ID" value="VEL11856.1"/>
    <property type="molecule type" value="Genomic_DNA"/>
</dbReference>
<gene>
    <name evidence="1" type="ORF">PXEA_LOCUS5296</name>
</gene>
<organism evidence="1 2">
    <name type="scientific">Protopolystoma xenopodis</name>
    <dbReference type="NCBI Taxonomy" id="117903"/>
    <lineage>
        <taxon>Eukaryota</taxon>
        <taxon>Metazoa</taxon>
        <taxon>Spiralia</taxon>
        <taxon>Lophotrochozoa</taxon>
        <taxon>Platyhelminthes</taxon>
        <taxon>Monogenea</taxon>
        <taxon>Polyopisthocotylea</taxon>
        <taxon>Polystomatidea</taxon>
        <taxon>Polystomatidae</taxon>
        <taxon>Protopolystoma</taxon>
    </lineage>
</organism>
<sequence>MFATADCSLPCPAPKRKFGIAKTLTTSVSVLGFLLCPTYFDGWHADSTTCPLMHNCTICSHNAPHMGTNRAGIGICPERTWGKAAMGN</sequence>
<protein>
    <submittedName>
        <fullName evidence="1">Uncharacterized protein</fullName>
    </submittedName>
</protein>
<dbReference type="AlphaFoldDB" id="A0A3S5CDE0"/>
<accession>A0A3S5CDE0</accession>
<proteinExistence type="predicted"/>
<dbReference type="Proteomes" id="UP000784294">
    <property type="component" value="Unassembled WGS sequence"/>
</dbReference>
<evidence type="ECO:0000313" key="1">
    <source>
        <dbReference type="EMBL" id="VEL11856.1"/>
    </source>
</evidence>